<dbReference type="EMBL" id="GCVH01000084">
    <property type="protein sequence ID" value="JAI17809.1"/>
    <property type="molecule type" value="Transcribed_RNA"/>
</dbReference>
<dbReference type="InterPro" id="IPR004214">
    <property type="entry name" value="Conotoxin"/>
</dbReference>
<keyword evidence="2" id="KW-0964">Secreted</keyword>
<reference evidence="3" key="1">
    <citation type="submission" date="2015-04" db="EMBL/GenBank/DDBJ databases">
        <authorList>
            <person name="Syromyatnikov M.Y."/>
            <person name="Popov V.N."/>
        </authorList>
    </citation>
    <scope>NUCLEOTIDE SEQUENCE</scope>
    <source>
        <tissue evidence="3">Venom duct</tissue>
    </source>
</reference>
<dbReference type="GO" id="GO:0008200">
    <property type="term" value="F:ion channel inhibitor activity"/>
    <property type="evidence" value="ECO:0007669"/>
    <property type="project" value="InterPro"/>
</dbReference>
<protein>
    <submittedName>
        <fullName evidence="3">Conopeptide</fullName>
    </submittedName>
</protein>
<dbReference type="Pfam" id="PF02950">
    <property type="entry name" value="Conotoxin"/>
    <property type="match status" value="1"/>
</dbReference>
<comment type="subcellular location">
    <subcellularLocation>
        <location evidence="1">Secreted</location>
    </subcellularLocation>
</comment>
<organism evidence="3">
    <name type="scientific">Conus lenavati</name>
    <name type="common">Cone snail</name>
    <dbReference type="NCBI Taxonomy" id="1519839"/>
    <lineage>
        <taxon>Eukaryota</taxon>
        <taxon>Metazoa</taxon>
        <taxon>Spiralia</taxon>
        <taxon>Lophotrochozoa</taxon>
        <taxon>Mollusca</taxon>
        <taxon>Gastropoda</taxon>
        <taxon>Caenogastropoda</taxon>
        <taxon>Neogastropoda</taxon>
        <taxon>Conoidea</taxon>
        <taxon>Conidae</taxon>
        <taxon>Conus</taxon>
        <taxon>Splinoconus</taxon>
    </lineage>
</organism>
<evidence type="ECO:0000256" key="2">
    <source>
        <dbReference type="ARBA" id="ARBA00022525"/>
    </source>
</evidence>
<evidence type="ECO:0000256" key="1">
    <source>
        <dbReference type="ARBA" id="ARBA00004613"/>
    </source>
</evidence>
<proteinExistence type="predicted"/>
<evidence type="ECO:0000313" key="3">
    <source>
        <dbReference type="EMBL" id="JAI17809.1"/>
    </source>
</evidence>
<sequence>QVLVQGDGETPDKAKINFYASRMLSGNMRSSQYCSWPFDACTSDRQCCSGYCIGHSYCKKMDY</sequence>
<accession>A0A0K8TTL0</accession>
<name>A0A0K8TTL0_CONLV</name>
<feature type="non-terminal residue" evidence="3">
    <location>
        <position position="1"/>
    </location>
</feature>
<dbReference type="AlphaFoldDB" id="A0A0K8TTL0"/>
<dbReference type="GO" id="GO:0005576">
    <property type="term" value="C:extracellular region"/>
    <property type="evidence" value="ECO:0007669"/>
    <property type="project" value="UniProtKB-SubCell"/>
</dbReference>